<sequence>MTSKTDPSDSDLAPAEWAHLLGGHIAPVRPAPDRQQGLSRRLQERVALSAAAHQHFLTVRAKHGVWQTLKPGIRFKLLWQSDQGNSVLIELAPGTALPEHRHQWLEEGLILRGGLQIDGLELGVADYHAAPAGSHHGRIQSRQGALAYLRGTSLGHPPSVALEVLGGLLPFGDRLAHTVFAADGQGWQTIADGVSQKILQADQRLSSALFRLAPGAAVMAHGHPLPEECMMLSGEVFLGDILLREGDYQLAPAGIGHGEVYSDVGALLFRRGAVA</sequence>
<protein>
    <submittedName>
        <fullName evidence="3">Cupin domain-containing protein</fullName>
    </submittedName>
</protein>
<dbReference type="InterPro" id="IPR025979">
    <property type="entry name" value="ChrR-like_cupin_dom"/>
</dbReference>
<dbReference type="RefSeq" id="WP_088620572.1">
    <property type="nucleotide sequence ID" value="NZ_CP022129.1"/>
</dbReference>
<reference evidence="2 4" key="1">
    <citation type="submission" date="2017-06" db="EMBL/GenBank/DDBJ databases">
        <title>Genome Sequencing of the methanotroph Methylovulum psychrotolerants str. HV10-M2 isolated from a high-altitude environment.</title>
        <authorList>
            <person name="Mateos-Rivera A."/>
        </authorList>
    </citation>
    <scope>NUCLEOTIDE SEQUENCE [LARGE SCALE GENOMIC DNA]</scope>
    <source>
        <strain evidence="2 4">HV10_M2</strain>
    </source>
</reference>
<evidence type="ECO:0000259" key="1">
    <source>
        <dbReference type="Pfam" id="PF12973"/>
    </source>
</evidence>
<evidence type="ECO:0000313" key="4">
    <source>
        <dbReference type="Proteomes" id="UP000197019"/>
    </source>
</evidence>
<dbReference type="EMBL" id="CP022129">
    <property type="protein sequence ID" value="ASF47702.1"/>
    <property type="molecule type" value="Genomic_DNA"/>
</dbReference>
<dbReference type="Gene3D" id="2.60.120.10">
    <property type="entry name" value="Jelly Rolls"/>
    <property type="match status" value="2"/>
</dbReference>
<organism evidence="2 4">
    <name type="scientific">Methylovulum psychrotolerans</name>
    <dbReference type="NCBI Taxonomy" id="1704499"/>
    <lineage>
        <taxon>Bacteria</taxon>
        <taxon>Pseudomonadati</taxon>
        <taxon>Pseudomonadota</taxon>
        <taxon>Gammaproteobacteria</taxon>
        <taxon>Methylococcales</taxon>
        <taxon>Methylococcaceae</taxon>
        <taxon>Methylovulum</taxon>
    </lineage>
</organism>
<dbReference type="KEGG" id="mpsy:CEK71_17415"/>
<dbReference type="AlphaFoldDB" id="A0A1Z4C2F4"/>
<feature type="domain" description="ChrR-like cupin" evidence="1">
    <location>
        <begin position="180"/>
        <end position="269"/>
    </location>
</feature>
<accession>A0A1Z4C2F4</accession>
<evidence type="ECO:0000313" key="3">
    <source>
        <dbReference type="EMBL" id="POZ52438.1"/>
    </source>
</evidence>
<name>A0A1Z4C2F4_9GAMM</name>
<dbReference type="Proteomes" id="UP000237423">
    <property type="component" value="Unassembled WGS sequence"/>
</dbReference>
<dbReference type="InterPro" id="IPR011051">
    <property type="entry name" value="RmlC_Cupin_sf"/>
</dbReference>
<evidence type="ECO:0000313" key="2">
    <source>
        <dbReference type="EMBL" id="ASF47702.1"/>
    </source>
</evidence>
<dbReference type="InterPro" id="IPR014710">
    <property type="entry name" value="RmlC-like_jellyroll"/>
</dbReference>
<evidence type="ECO:0000313" key="5">
    <source>
        <dbReference type="Proteomes" id="UP000237423"/>
    </source>
</evidence>
<dbReference type="Pfam" id="PF12973">
    <property type="entry name" value="Cupin_7"/>
    <property type="match status" value="2"/>
</dbReference>
<proteinExistence type="predicted"/>
<feature type="domain" description="ChrR-like cupin" evidence="1">
    <location>
        <begin position="58"/>
        <end position="147"/>
    </location>
</feature>
<dbReference type="OrthoDB" id="345639at2"/>
<dbReference type="Proteomes" id="UP000197019">
    <property type="component" value="Chromosome"/>
</dbReference>
<gene>
    <name evidence="3" type="ORF">AADEFJLK_01920</name>
    <name evidence="2" type="ORF">CEK71_17415</name>
</gene>
<dbReference type="SUPFAM" id="SSF51182">
    <property type="entry name" value="RmlC-like cupins"/>
    <property type="match status" value="2"/>
</dbReference>
<keyword evidence="4" id="KW-1185">Reference proteome</keyword>
<reference evidence="3 5" key="2">
    <citation type="submission" date="2017-11" db="EMBL/GenBank/DDBJ databases">
        <title>Draft Genome Sequence of Methylobacter psychrotolerans Sph1T, an Obligate Methanotroph from Low-Temperature Environments.</title>
        <authorList>
            <person name="Oshkin I.Y."/>
            <person name="Miroshnikov K."/>
            <person name="Belova S.E."/>
            <person name="Korzhenkov A."/>
            <person name="Toshchakov S.V."/>
            <person name="Dedysh S.N."/>
        </authorList>
    </citation>
    <scope>NUCLEOTIDE SEQUENCE [LARGE SCALE GENOMIC DNA]</scope>
    <source>
        <strain evidence="3 5">Sph1</strain>
    </source>
</reference>
<dbReference type="EMBL" id="PGFZ01000003">
    <property type="protein sequence ID" value="POZ52438.1"/>
    <property type="molecule type" value="Genomic_DNA"/>
</dbReference>